<feature type="domain" description="Peptidase M16 middle/third" evidence="2">
    <location>
        <begin position="25"/>
        <end position="81"/>
    </location>
</feature>
<proteinExistence type="predicted"/>
<dbReference type="InterPro" id="IPR050626">
    <property type="entry name" value="Peptidase_M16"/>
</dbReference>
<dbReference type="GO" id="GO:0005739">
    <property type="term" value="C:mitochondrion"/>
    <property type="evidence" value="ECO:0007669"/>
    <property type="project" value="TreeGrafter"/>
</dbReference>
<keyword evidence="1" id="KW-0479">Metal-binding</keyword>
<dbReference type="GO" id="GO:0046872">
    <property type="term" value="F:metal ion binding"/>
    <property type="evidence" value="ECO:0007669"/>
    <property type="project" value="UniProtKB-KW"/>
</dbReference>
<dbReference type="GO" id="GO:0051603">
    <property type="term" value="P:proteolysis involved in protein catabolic process"/>
    <property type="evidence" value="ECO:0007669"/>
    <property type="project" value="TreeGrafter"/>
</dbReference>
<gene>
    <name evidence="3" type="ORF">XAT740_LOCUS63240</name>
</gene>
<protein>
    <recommendedName>
        <fullName evidence="2">Peptidase M16 middle/third domain-containing protein</fullName>
    </recommendedName>
</protein>
<evidence type="ECO:0000313" key="3">
    <source>
        <dbReference type="EMBL" id="CAF1689288.1"/>
    </source>
</evidence>
<evidence type="ECO:0000256" key="1">
    <source>
        <dbReference type="ARBA" id="ARBA00022723"/>
    </source>
</evidence>
<name>A0A816HSY2_ADIRI</name>
<dbReference type="GO" id="GO:0004222">
    <property type="term" value="F:metalloendopeptidase activity"/>
    <property type="evidence" value="ECO:0007669"/>
    <property type="project" value="TreeGrafter"/>
</dbReference>
<dbReference type="AlphaFoldDB" id="A0A816HSY2"/>
<keyword evidence="4" id="KW-1185">Reference proteome</keyword>
<accession>A0A816HSY2</accession>
<dbReference type="InterPro" id="IPR011249">
    <property type="entry name" value="Metalloenz_LuxS/M16"/>
</dbReference>
<dbReference type="GO" id="GO:0005829">
    <property type="term" value="C:cytosol"/>
    <property type="evidence" value="ECO:0007669"/>
    <property type="project" value="TreeGrafter"/>
</dbReference>
<dbReference type="EMBL" id="CAJNOR010019107">
    <property type="protein sequence ID" value="CAF1689288.1"/>
    <property type="molecule type" value="Genomic_DNA"/>
</dbReference>
<dbReference type="Proteomes" id="UP000663828">
    <property type="component" value="Unassembled WGS sequence"/>
</dbReference>
<evidence type="ECO:0000313" key="4">
    <source>
        <dbReference type="Proteomes" id="UP000663828"/>
    </source>
</evidence>
<dbReference type="Pfam" id="PF16187">
    <property type="entry name" value="Peptidase_M16_M"/>
    <property type="match status" value="1"/>
</dbReference>
<dbReference type="SUPFAM" id="SSF63411">
    <property type="entry name" value="LuxS/MPP-like metallohydrolase"/>
    <property type="match status" value="1"/>
</dbReference>
<dbReference type="PANTHER" id="PTHR43690:SF18">
    <property type="entry name" value="INSULIN-DEGRADING ENZYME-RELATED"/>
    <property type="match status" value="1"/>
</dbReference>
<comment type="caution">
    <text evidence="3">The sequence shown here is derived from an EMBL/GenBank/DDBJ whole genome shotgun (WGS) entry which is preliminary data.</text>
</comment>
<reference evidence="3" key="1">
    <citation type="submission" date="2021-02" db="EMBL/GenBank/DDBJ databases">
        <authorList>
            <person name="Nowell W R."/>
        </authorList>
    </citation>
    <scope>NUCLEOTIDE SEQUENCE</scope>
</reference>
<dbReference type="PANTHER" id="PTHR43690">
    <property type="entry name" value="NARDILYSIN"/>
    <property type="match status" value="1"/>
</dbReference>
<dbReference type="Gene3D" id="3.30.830.10">
    <property type="entry name" value="Metalloenzyme, LuxS/M16 peptidase-like"/>
    <property type="match status" value="1"/>
</dbReference>
<organism evidence="3 4">
    <name type="scientific">Adineta ricciae</name>
    <name type="common">Rotifer</name>
    <dbReference type="NCBI Taxonomy" id="249248"/>
    <lineage>
        <taxon>Eukaryota</taxon>
        <taxon>Metazoa</taxon>
        <taxon>Spiralia</taxon>
        <taxon>Gnathifera</taxon>
        <taxon>Rotifera</taxon>
        <taxon>Eurotatoria</taxon>
        <taxon>Bdelloidea</taxon>
        <taxon>Adinetida</taxon>
        <taxon>Adinetidae</taxon>
        <taxon>Adineta</taxon>
    </lineage>
</organism>
<evidence type="ECO:0000259" key="2">
    <source>
        <dbReference type="Pfam" id="PF16187"/>
    </source>
</evidence>
<dbReference type="InterPro" id="IPR032632">
    <property type="entry name" value="Peptidase_M16_M"/>
</dbReference>
<dbReference type="GO" id="GO:0043171">
    <property type="term" value="P:peptide catabolic process"/>
    <property type="evidence" value="ECO:0007669"/>
    <property type="project" value="TreeGrafter"/>
</dbReference>
<sequence>MTMIRNEGIQEWIFNEGKNMFIKHFQFAEKESPFDFVTNLASRIRDYSLTDCLFGCYELRDFREDLICQLLDEYLIPSKMRHIDY</sequence>